<organism evidence="1 2">
    <name type="scientific">Gordonia neofelifaecis NRRL B-59395</name>
    <dbReference type="NCBI Taxonomy" id="644548"/>
    <lineage>
        <taxon>Bacteria</taxon>
        <taxon>Bacillati</taxon>
        <taxon>Actinomycetota</taxon>
        <taxon>Actinomycetes</taxon>
        <taxon>Mycobacteriales</taxon>
        <taxon>Gordoniaceae</taxon>
        <taxon>Gordonia</taxon>
    </lineage>
</organism>
<comment type="caution">
    <text evidence="1">The sequence shown here is derived from an EMBL/GenBank/DDBJ whole genome shotgun (WGS) entry which is preliminary data.</text>
</comment>
<reference evidence="1 2" key="1">
    <citation type="journal article" date="2011" name="J. Bacteriol.">
        <title>Draft Genome Sequence of Gordonia neofelifaecis NRRL B-59395, a Cholesterol-Degrading Actinomycete.</title>
        <authorList>
            <person name="Ge F."/>
            <person name="Li W."/>
            <person name="Chen G."/>
            <person name="Liu Y."/>
            <person name="Zhang G."/>
            <person name="Yong B."/>
            <person name="Wang Q."/>
            <person name="Wang N."/>
            <person name="Huang Z."/>
            <person name="Li W."/>
            <person name="Wang J."/>
            <person name="Wu C."/>
            <person name="Xie Q."/>
            <person name="Liu G."/>
        </authorList>
    </citation>
    <scope>NUCLEOTIDE SEQUENCE [LARGE SCALE GENOMIC DNA]</scope>
    <source>
        <strain evidence="1 2">NRRL B-59395</strain>
    </source>
</reference>
<gene>
    <name evidence="1" type="ORF">SCNU_09924</name>
</gene>
<evidence type="ECO:0000313" key="1">
    <source>
        <dbReference type="EMBL" id="EGD55181.1"/>
    </source>
</evidence>
<dbReference type="Proteomes" id="UP000035065">
    <property type="component" value="Unassembled WGS sequence"/>
</dbReference>
<dbReference type="AlphaFoldDB" id="F1YJE8"/>
<dbReference type="STRING" id="644548.SCNU_09924"/>
<evidence type="ECO:0000313" key="2">
    <source>
        <dbReference type="Proteomes" id="UP000035065"/>
    </source>
</evidence>
<protein>
    <submittedName>
        <fullName evidence="1">Uncharacterized protein</fullName>
    </submittedName>
</protein>
<name>F1YJE8_9ACTN</name>
<accession>F1YJE8</accession>
<dbReference type="RefSeq" id="WP_009679209.1">
    <property type="nucleotide sequence ID" value="NZ_AEUD01000007.1"/>
</dbReference>
<sequence>MAENSKQDRTISYAARVVLALTDEDLDSAFRALTEASTSRGLGGLQAVAVALGQMAADRMTPADAEILAAACLDAEATR</sequence>
<proteinExistence type="predicted"/>
<dbReference type="EMBL" id="AEUD01000007">
    <property type="protein sequence ID" value="EGD55181.1"/>
    <property type="molecule type" value="Genomic_DNA"/>
</dbReference>
<keyword evidence="2" id="KW-1185">Reference proteome</keyword>